<dbReference type="InterPro" id="IPR027417">
    <property type="entry name" value="P-loop_NTPase"/>
</dbReference>
<dbReference type="EC" id="2.7.1.25" evidence="3"/>
<keyword evidence="1 3" id="KW-0808">Transferase</keyword>
<dbReference type="GO" id="GO:0019379">
    <property type="term" value="P:sulfate assimilation, phosphoadenylyl sulfate reduction by phosphoadenylyl-sulfate reductase (thioredoxin)"/>
    <property type="evidence" value="ECO:0007669"/>
    <property type="project" value="TreeGrafter"/>
</dbReference>
<dbReference type="GO" id="GO:0010134">
    <property type="term" value="P:sulfate assimilation via adenylyl sulfate reduction"/>
    <property type="evidence" value="ECO:0007669"/>
    <property type="project" value="TreeGrafter"/>
</dbReference>
<keyword evidence="3" id="KW-0418">Kinase</keyword>
<dbReference type="GO" id="GO:0005524">
    <property type="term" value="F:ATP binding"/>
    <property type="evidence" value="ECO:0007669"/>
    <property type="project" value="InterPro"/>
</dbReference>
<dbReference type="PANTHER" id="PTHR42700:SF1">
    <property type="entry name" value="SULFATE ADENYLYLTRANSFERASE"/>
    <property type="match status" value="1"/>
</dbReference>
<dbReference type="NCBIfam" id="NF004041">
    <property type="entry name" value="PRK05541.1"/>
    <property type="match status" value="1"/>
</dbReference>
<evidence type="ECO:0000259" key="2">
    <source>
        <dbReference type="Pfam" id="PF01583"/>
    </source>
</evidence>
<dbReference type="SUPFAM" id="SSF52540">
    <property type="entry name" value="P-loop containing nucleoside triphosphate hydrolases"/>
    <property type="match status" value="1"/>
</dbReference>
<sequence>MVVWVTGLSGSGKTTLCEALRSLLKPRIPELVLIDGDVVREIFGGDLGFGEADRARQIKRIQSLARELDKQEQVVIVAALYAHPDLLSWNRQNFKDYFEIYLDAPLSLVRQRDPKGLYGKADRGEMEFVVGIDVPWNPPANPDLRIDAATVPRPAELARKVARAIPRFAAALQIDHLDAVS</sequence>
<proteinExistence type="predicted"/>
<dbReference type="CDD" id="cd02027">
    <property type="entry name" value="APSK"/>
    <property type="match status" value="1"/>
</dbReference>
<evidence type="ECO:0000313" key="4">
    <source>
        <dbReference type="Proteomes" id="UP000433101"/>
    </source>
</evidence>
<dbReference type="InterPro" id="IPR050512">
    <property type="entry name" value="Sulf_AdTrans/APS_kinase"/>
</dbReference>
<dbReference type="Gene3D" id="3.40.50.300">
    <property type="entry name" value="P-loop containing nucleotide triphosphate hydrolases"/>
    <property type="match status" value="1"/>
</dbReference>
<feature type="domain" description="APS kinase" evidence="2">
    <location>
        <begin position="1"/>
        <end position="147"/>
    </location>
</feature>
<dbReference type="GO" id="GO:0004020">
    <property type="term" value="F:adenylylsulfate kinase activity"/>
    <property type="evidence" value="ECO:0007669"/>
    <property type="project" value="UniProtKB-EC"/>
</dbReference>
<dbReference type="GO" id="GO:0005737">
    <property type="term" value="C:cytoplasm"/>
    <property type="evidence" value="ECO:0007669"/>
    <property type="project" value="TreeGrafter"/>
</dbReference>
<dbReference type="Pfam" id="PF01583">
    <property type="entry name" value="APS_kinase"/>
    <property type="match status" value="1"/>
</dbReference>
<dbReference type="PANTHER" id="PTHR42700">
    <property type="entry name" value="SULFATE ADENYLYLTRANSFERASE"/>
    <property type="match status" value="1"/>
</dbReference>
<dbReference type="GO" id="GO:0004781">
    <property type="term" value="F:sulfate adenylyltransferase (ATP) activity"/>
    <property type="evidence" value="ECO:0007669"/>
    <property type="project" value="TreeGrafter"/>
</dbReference>
<dbReference type="Proteomes" id="UP000433101">
    <property type="component" value="Unassembled WGS sequence"/>
</dbReference>
<dbReference type="AlphaFoldDB" id="A0A7X3LXV4"/>
<evidence type="ECO:0000256" key="1">
    <source>
        <dbReference type="ARBA" id="ARBA00022679"/>
    </source>
</evidence>
<name>A0A7X3LXV4_9HYPH</name>
<dbReference type="EMBL" id="WUMV01000009">
    <property type="protein sequence ID" value="MXN67060.1"/>
    <property type="molecule type" value="Genomic_DNA"/>
</dbReference>
<dbReference type="InterPro" id="IPR059117">
    <property type="entry name" value="APS_kinase_dom"/>
</dbReference>
<comment type="caution">
    <text evidence="3">The sequence shown here is derived from an EMBL/GenBank/DDBJ whole genome shotgun (WGS) entry which is preliminary data.</text>
</comment>
<keyword evidence="4" id="KW-1185">Reference proteome</keyword>
<gene>
    <name evidence="3" type="ORF">GR183_19290</name>
</gene>
<organism evidence="3 4">
    <name type="scientific">Stappia sediminis</name>
    <dbReference type="NCBI Taxonomy" id="2692190"/>
    <lineage>
        <taxon>Bacteria</taxon>
        <taxon>Pseudomonadati</taxon>
        <taxon>Pseudomonadota</taxon>
        <taxon>Alphaproteobacteria</taxon>
        <taxon>Hyphomicrobiales</taxon>
        <taxon>Stappiaceae</taxon>
        <taxon>Stappia</taxon>
    </lineage>
</organism>
<protein>
    <submittedName>
        <fullName evidence="3">Adenylyl-sulfate kinase</fullName>
        <ecNumber evidence="3">2.7.1.25</ecNumber>
    </submittedName>
</protein>
<evidence type="ECO:0000313" key="3">
    <source>
        <dbReference type="EMBL" id="MXN67060.1"/>
    </source>
</evidence>
<dbReference type="RefSeq" id="WP_160777301.1">
    <property type="nucleotide sequence ID" value="NZ_WUMV01000009.1"/>
</dbReference>
<accession>A0A7X3LXV4</accession>
<reference evidence="3 4" key="1">
    <citation type="submission" date="2019-12" db="EMBL/GenBank/DDBJ databases">
        <authorList>
            <person name="Li M."/>
        </authorList>
    </citation>
    <scope>NUCLEOTIDE SEQUENCE [LARGE SCALE GENOMIC DNA]</scope>
    <source>
        <strain evidence="3 4">GBMRC 2046</strain>
    </source>
</reference>